<dbReference type="InterPro" id="IPR003054">
    <property type="entry name" value="Keratin_II"/>
</dbReference>
<keyword evidence="3 6" id="KW-0175">Coiled coil</keyword>
<protein>
    <submittedName>
        <fullName evidence="9">Keratin, type II cytoskeletal 78</fullName>
    </submittedName>
</protein>
<dbReference type="EMBL" id="KB320464">
    <property type="protein sequence ID" value="ELW71445.1"/>
    <property type="molecule type" value="Genomic_DNA"/>
</dbReference>
<dbReference type="SMART" id="SM01391">
    <property type="entry name" value="Filament"/>
    <property type="match status" value="2"/>
</dbReference>
<keyword evidence="10" id="KW-1185">Reference proteome</keyword>
<dbReference type="eggNOG" id="ENOG502SPJX">
    <property type="taxonomic scope" value="Eukaryota"/>
</dbReference>
<evidence type="ECO:0000256" key="6">
    <source>
        <dbReference type="SAM" id="Coils"/>
    </source>
</evidence>
<dbReference type="InterPro" id="IPR039008">
    <property type="entry name" value="IF_rod_dom"/>
</dbReference>
<evidence type="ECO:0000256" key="5">
    <source>
        <dbReference type="RuleBase" id="RU000685"/>
    </source>
</evidence>
<keyword evidence="2 5" id="KW-0403">Intermediate filament</keyword>
<dbReference type="InterPro" id="IPR032444">
    <property type="entry name" value="Keratin_2_head"/>
</dbReference>
<feature type="coiled-coil region" evidence="6">
    <location>
        <begin position="866"/>
        <end position="946"/>
    </location>
</feature>
<evidence type="ECO:0000259" key="8">
    <source>
        <dbReference type="PROSITE" id="PS51842"/>
    </source>
</evidence>
<dbReference type="Pfam" id="PF00038">
    <property type="entry name" value="Filament"/>
    <property type="match status" value="2"/>
</dbReference>
<dbReference type="Gene3D" id="1.20.5.1160">
    <property type="entry name" value="Vasodilator-stimulated phosphoprotein"/>
    <property type="match status" value="2"/>
</dbReference>
<reference evidence="10" key="1">
    <citation type="submission" date="2012-07" db="EMBL/GenBank/DDBJ databases">
        <title>Genome of the Chinese tree shrew, a rising model animal genetically related to primates.</title>
        <authorList>
            <person name="Zhang G."/>
            <person name="Fan Y."/>
            <person name="Yao Y."/>
            <person name="Huang Z."/>
        </authorList>
    </citation>
    <scope>NUCLEOTIDE SEQUENCE [LARGE SCALE GENOMIC DNA]</scope>
</reference>
<evidence type="ECO:0000256" key="3">
    <source>
        <dbReference type="ARBA" id="ARBA00023054"/>
    </source>
</evidence>
<evidence type="ECO:0000256" key="2">
    <source>
        <dbReference type="ARBA" id="ARBA00022754"/>
    </source>
</evidence>
<dbReference type="Gene3D" id="1.20.5.500">
    <property type="entry name" value="Single helix bin"/>
    <property type="match status" value="2"/>
</dbReference>
<feature type="coiled-coil region" evidence="6">
    <location>
        <begin position="316"/>
        <end position="396"/>
    </location>
</feature>
<sequence length="1046" mass="115340">MSLSPCQAQGGFSARSACSARSGSRSRGSFSSRSFSSFGGCRGGSRGRTWGSRGRLGVRFGEGSGGPGLSLCPPGGIQKVTIDQNLLTPLKIEIDPQFQVVRTQETQEIRTLNNQFASFIDKVQFLEQQNKVLETKWHLLQQQEVGGRPRDLKPVLEAYLAQLRGQLEQLQNERGTLDAELKSCRDQEEEYKTKYEKEAHRRATVENDFVVLKKDVDEVFLSKMELDGKLEALREYITFLKRVYEEELGQLQTQDSDMSVVLSMDNNRSLDFSDIITEVRARYEEIAQTSKAEAEALYQTKYQELQTSAQLHGDSMKETKVQISQLHQMIQKLESQIENLKKQITHLQSAIADAEQRGELALKDAQAKLDELEGALRKAKQDMARLLRDYQELMSTKLALDVEIATYRRLLEGEEYRMSGECPSQVTISTVGGSSVMTGGAGGGLVGTCGLASGRGGFGSGCSSIVIGGSSVVTGGSGVIMGSGQGSMLGSCSVSGSGSGSGSISSSHTILKKTVESSLKTSVTIPSPAANSTIRTVACFSRLEHTDVDSLEMGPMAVASAMFRMRNMMRFWAHPWALGPWLTTGAWDKAHEQSPIDCGHEGWEGGDQVRPWVEGVAVGARVILFQEVTINQSLLTPLNVEIDPEIQRVRTQEREQIKTLNNKFASFIDKVRFLEQQNKVLETKWALLQEQGQNTGVTRNNLEPLYESYVNSLRRRLDNLLGERGRLDSELKNVQDLVEDFKNKYEDEINKRTAAENEFVVLKKDVDAAYMGQMDLHGKAEALTQEIDFLQHLYEMELSQVQTHVSDTNVVLSMDNNRNLDLDSIIAEVKAQYELIAQRSRAEAESWYQTQYEELQVTAGKHGDNLRDTKNEIAELTRTIQRLQGEVDAAKKQCQQLQTAIEEAEERGQLALKDAKKKLGDLDEALHQAKEDLARLLRDYQALMNVKLALDVEIATYRKLLESEESRMSGECPSAVSISVTGNSTTVCGGSAAGFGGGISLGGSGGASKVGFSTNMGYSTVKGGPVSGGTSILRKTTTVKKSSRRY</sequence>
<evidence type="ECO:0000313" key="9">
    <source>
        <dbReference type="EMBL" id="ELW71445.1"/>
    </source>
</evidence>
<feature type="coiled-coil region" evidence="6">
    <location>
        <begin position="109"/>
        <end position="187"/>
    </location>
</feature>
<dbReference type="FunFam" id="1.20.5.170:FF:000004">
    <property type="entry name" value="Keratin, type II cytoskeletal 5"/>
    <property type="match status" value="2"/>
</dbReference>
<dbReference type="PANTHER" id="PTHR45616:SF18">
    <property type="entry name" value="KERATIN, TYPE II CYTOSKELETAL 78"/>
    <property type="match status" value="1"/>
</dbReference>
<dbReference type="Proteomes" id="UP000011518">
    <property type="component" value="Unassembled WGS sequence"/>
</dbReference>
<dbReference type="InterPro" id="IPR018039">
    <property type="entry name" value="IF_conserved"/>
</dbReference>
<comment type="similarity">
    <text evidence="4 5">Belongs to the intermediate filament family.</text>
</comment>
<dbReference type="GO" id="GO:0031424">
    <property type="term" value="P:keratinization"/>
    <property type="evidence" value="ECO:0007669"/>
    <property type="project" value="TreeGrafter"/>
</dbReference>
<keyword evidence="1" id="KW-0416">Keratin</keyword>
<dbReference type="PROSITE" id="PS00226">
    <property type="entry name" value="IF_ROD_1"/>
    <property type="match status" value="2"/>
</dbReference>
<dbReference type="PANTHER" id="PTHR45616">
    <property type="entry name" value="GATA-TYPE DOMAIN-CONTAINING PROTEIN"/>
    <property type="match status" value="1"/>
</dbReference>
<feature type="region of interest" description="Disordered" evidence="7">
    <location>
        <begin position="17"/>
        <end position="54"/>
    </location>
</feature>
<organism evidence="9 10">
    <name type="scientific">Tupaia chinensis</name>
    <name type="common">Chinese tree shrew</name>
    <name type="synonym">Tupaia belangeri chinensis</name>
    <dbReference type="NCBI Taxonomy" id="246437"/>
    <lineage>
        <taxon>Eukaryota</taxon>
        <taxon>Metazoa</taxon>
        <taxon>Chordata</taxon>
        <taxon>Craniata</taxon>
        <taxon>Vertebrata</taxon>
        <taxon>Euteleostomi</taxon>
        <taxon>Mammalia</taxon>
        <taxon>Eutheria</taxon>
        <taxon>Euarchontoglires</taxon>
        <taxon>Scandentia</taxon>
        <taxon>Tupaiidae</taxon>
        <taxon>Tupaia</taxon>
    </lineage>
</organism>
<name>L9L8K4_TUPCH</name>
<evidence type="ECO:0000256" key="1">
    <source>
        <dbReference type="ARBA" id="ARBA00022744"/>
    </source>
</evidence>
<feature type="domain" description="IF rod" evidence="8">
    <location>
        <begin position="105"/>
        <end position="418"/>
    </location>
</feature>
<proteinExistence type="inferred from homology"/>
<dbReference type="GO" id="GO:0005615">
    <property type="term" value="C:extracellular space"/>
    <property type="evidence" value="ECO:0007669"/>
    <property type="project" value="TreeGrafter"/>
</dbReference>
<dbReference type="Gene3D" id="1.20.5.170">
    <property type="match status" value="2"/>
</dbReference>
<evidence type="ECO:0000256" key="4">
    <source>
        <dbReference type="ARBA" id="ARBA00061646"/>
    </source>
</evidence>
<dbReference type="GO" id="GO:0045095">
    <property type="term" value="C:keratin filament"/>
    <property type="evidence" value="ECO:0007669"/>
    <property type="project" value="InterPro"/>
</dbReference>
<dbReference type="FunFam" id="1.20.5.1160:FF:000001">
    <property type="entry name" value="Keratin type II"/>
    <property type="match status" value="2"/>
</dbReference>
<accession>L9L8K4</accession>
<dbReference type="STRING" id="246437.L9L8K4"/>
<evidence type="ECO:0000256" key="7">
    <source>
        <dbReference type="SAM" id="MobiDB-lite"/>
    </source>
</evidence>
<evidence type="ECO:0000313" key="10">
    <source>
        <dbReference type="Proteomes" id="UP000011518"/>
    </source>
</evidence>
<dbReference type="AlphaFoldDB" id="L9L8K4"/>
<dbReference type="PRINTS" id="PR01276">
    <property type="entry name" value="TYPE2KERATIN"/>
</dbReference>
<feature type="compositionally biased region" description="Low complexity" evidence="7">
    <location>
        <begin position="17"/>
        <end position="39"/>
    </location>
</feature>
<gene>
    <name evidence="9" type="ORF">TREES_T100019142</name>
</gene>
<dbReference type="GO" id="GO:0045109">
    <property type="term" value="P:intermediate filament organization"/>
    <property type="evidence" value="ECO:0007669"/>
    <property type="project" value="TreeGrafter"/>
</dbReference>
<feature type="coiled-coil region" evidence="6">
    <location>
        <begin position="657"/>
        <end position="758"/>
    </location>
</feature>
<dbReference type="SUPFAM" id="SSF64593">
    <property type="entry name" value="Intermediate filament protein, coiled coil region"/>
    <property type="match status" value="5"/>
</dbReference>
<reference evidence="10" key="2">
    <citation type="journal article" date="2013" name="Nat. Commun.">
        <title>Genome of the Chinese tree shrew.</title>
        <authorList>
            <person name="Fan Y."/>
            <person name="Huang Z.Y."/>
            <person name="Cao C.C."/>
            <person name="Chen C.S."/>
            <person name="Chen Y.X."/>
            <person name="Fan D.D."/>
            <person name="He J."/>
            <person name="Hou H.L."/>
            <person name="Hu L."/>
            <person name="Hu X.T."/>
            <person name="Jiang X.T."/>
            <person name="Lai R."/>
            <person name="Lang Y.S."/>
            <person name="Liang B."/>
            <person name="Liao S.G."/>
            <person name="Mu D."/>
            <person name="Ma Y.Y."/>
            <person name="Niu Y.Y."/>
            <person name="Sun X.Q."/>
            <person name="Xia J.Q."/>
            <person name="Xiao J."/>
            <person name="Xiong Z.Q."/>
            <person name="Xu L."/>
            <person name="Yang L."/>
            <person name="Zhang Y."/>
            <person name="Zhao W."/>
            <person name="Zhao X.D."/>
            <person name="Zheng Y.T."/>
            <person name="Zhou J.M."/>
            <person name="Zhu Y.B."/>
            <person name="Zhang G.J."/>
            <person name="Wang J."/>
            <person name="Yao Y.G."/>
        </authorList>
    </citation>
    <scope>NUCLEOTIDE SEQUENCE [LARGE SCALE GENOMIC DNA]</scope>
</reference>
<feature type="domain" description="IF rod" evidence="8">
    <location>
        <begin position="653"/>
        <end position="968"/>
    </location>
</feature>
<dbReference type="FunCoup" id="L9L8K4">
    <property type="interactions" value="270"/>
</dbReference>
<dbReference type="InParanoid" id="L9L8K4"/>
<dbReference type="PROSITE" id="PS51842">
    <property type="entry name" value="IF_ROD_2"/>
    <property type="match status" value="2"/>
</dbReference>
<dbReference type="Pfam" id="PF16208">
    <property type="entry name" value="Keratin_2_head"/>
    <property type="match status" value="2"/>
</dbReference>
<dbReference type="GO" id="GO:0030280">
    <property type="term" value="F:structural constituent of skin epidermis"/>
    <property type="evidence" value="ECO:0007669"/>
    <property type="project" value="TreeGrafter"/>
</dbReference>
<dbReference type="FunFam" id="1.20.5.500:FF:000001">
    <property type="entry name" value="Type II keratin 23"/>
    <property type="match status" value="2"/>
</dbReference>